<protein>
    <recommendedName>
        <fullName evidence="2">DUF7086 domain-containing protein</fullName>
    </recommendedName>
</protein>
<dbReference type="Gramene" id="OBART05G14810.1">
    <property type="protein sequence ID" value="OBART05G14810.1"/>
    <property type="gene ID" value="OBART05G14810"/>
</dbReference>
<name>A0A0D3G738_9ORYZ</name>
<feature type="compositionally biased region" description="Low complexity" evidence="1">
    <location>
        <begin position="83"/>
        <end position="99"/>
    </location>
</feature>
<dbReference type="PANTHER" id="PTHR34272:SF1">
    <property type="entry name" value="EXPRESSED PROTEIN"/>
    <property type="match status" value="1"/>
</dbReference>
<feature type="region of interest" description="Disordered" evidence="1">
    <location>
        <begin position="68"/>
        <end position="102"/>
    </location>
</feature>
<dbReference type="EnsemblPlants" id="OBART05G14810.1">
    <property type="protein sequence ID" value="OBART05G14810.1"/>
    <property type="gene ID" value="OBART05G14810"/>
</dbReference>
<feature type="domain" description="DUF7086" evidence="2">
    <location>
        <begin position="110"/>
        <end position="185"/>
    </location>
</feature>
<proteinExistence type="predicted"/>
<evidence type="ECO:0000313" key="3">
    <source>
        <dbReference type="EnsemblPlants" id="OBART05G14810.1"/>
    </source>
</evidence>
<dbReference type="PANTHER" id="PTHR34272">
    <property type="entry name" value="EXPRESSED PROTEIN"/>
    <property type="match status" value="1"/>
</dbReference>
<organism evidence="3">
    <name type="scientific">Oryza barthii</name>
    <dbReference type="NCBI Taxonomy" id="65489"/>
    <lineage>
        <taxon>Eukaryota</taxon>
        <taxon>Viridiplantae</taxon>
        <taxon>Streptophyta</taxon>
        <taxon>Embryophyta</taxon>
        <taxon>Tracheophyta</taxon>
        <taxon>Spermatophyta</taxon>
        <taxon>Magnoliopsida</taxon>
        <taxon>Liliopsida</taxon>
        <taxon>Poales</taxon>
        <taxon>Poaceae</taxon>
        <taxon>BOP clade</taxon>
        <taxon>Oryzoideae</taxon>
        <taxon>Oryzeae</taxon>
        <taxon>Oryzinae</taxon>
        <taxon>Oryza</taxon>
    </lineage>
</organism>
<dbReference type="Pfam" id="PF23324">
    <property type="entry name" value="DUF7086"/>
    <property type="match status" value="1"/>
</dbReference>
<keyword evidence="4" id="KW-1185">Reference proteome</keyword>
<dbReference type="HOGENOM" id="CLU_103532_0_0_1"/>
<reference evidence="3" key="1">
    <citation type="journal article" date="2009" name="Rice">
        <title>De Novo Next Generation Sequencing of Plant Genomes.</title>
        <authorList>
            <person name="Rounsley S."/>
            <person name="Marri P.R."/>
            <person name="Yu Y."/>
            <person name="He R."/>
            <person name="Sisneros N."/>
            <person name="Goicoechea J.L."/>
            <person name="Lee S.J."/>
            <person name="Angelova A."/>
            <person name="Kudrna D."/>
            <person name="Luo M."/>
            <person name="Affourtit J."/>
            <person name="Desany B."/>
            <person name="Knight J."/>
            <person name="Niazi F."/>
            <person name="Egholm M."/>
            <person name="Wing R.A."/>
        </authorList>
    </citation>
    <scope>NUCLEOTIDE SEQUENCE [LARGE SCALE GENOMIC DNA]</scope>
    <source>
        <strain evidence="3">cv. IRGC 105608</strain>
    </source>
</reference>
<accession>A0A0D3G738</accession>
<evidence type="ECO:0000313" key="4">
    <source>
        <dbReference type="Proteomes" id="UP000026960"/>
    </source>
</evidence>
<sequence length="257" mass="28600">MTGLLVYHHGNDRAAFMAARVLFTDGMSGSIPSGIVSVAPCFNFLGPSTSPVGSSHLPYYHQHRTNTFIASGSGDDDSAPHANIGNTTNGGSNDDNNNNVHRILEPPNQKAKHYSIFEPSQQVVNYFKQNHQSIRDNAPERYTNQYRTDAKDRVITAEKEHINWLFLLLGEALGLCMLDQFIFFYPACSWYNVPLLSWLKLSLGPWSTAIRRTSILSSNSRARVKMLLKERTLAIAMLQHVVVVLVDGVVSRSIAQP</sequence>
<reference evidence="3" key="2">
    <citation type="submission" date="2015-03" db="UniProtKB">
        <authorList>
            <consortium name="EnsemblPlants"/>
        </authorList>
    </citation>
    <scope>IDENTIFICATION</scope>
</reference>
<evidence type="ECO:0000259" key="2">
    <source>
        <dbReference type="Pfam" id="PF23324"/>
    </source>
</evidence>
<dbReference type="InterPro" id="IPR055513">
    <property type="entry name" value="DUF7086"/>
</dbReference>
<evidence type="ECO:0000256" key="1">
    <source>
        <dbReference type="SAM" id="MobiDB-lite"/>
    </source>
</evidence>
<dbReference type="PaxDb" id="65489-OBART05G14810.1"/>
<dbReference type="AlphaFoldDB" id="A0A0D3G738"/>
<dbReference type="STRING" id="65489.A0A0D3G738"/>
<dbReference type="Proteomes" id="UP000026960">
    <property type="component" value="Chromosome 5"/>
</dbReference>